<feature type="transmembrane region" description="Helical" evidence="2">
    <location>
        <begin position="12"/>
        <end position="34"/>
    </location>
</feature>
<evidence type="ECO:0000313" key="4">
    <source>
        <dbReference type="Proteomes" id="UP001223072"/>
    </source>
</evidence>
<feature type="transmembrane region" description="Helical" evidence="2">
    <location>
        <begin position="108"/>
        <end position="128"/>
    </location>
</feature>
<evidence type="ECO:0000256" key="1">
    <source>
        <dbReference type="SAM" id="MobiDB-lite"/>
    </source>
</evidence>
<protein>
    <submittedName>
        <fullName evidence="3">Membrane protein</fullName>
    </submittedName>
</protein>
<feature type="region of interest" description="Disordered" evidence="1">
    <location>
        <begin position="139"/>
        <end position="161"/>
    </location>
</feature>
<sequence length="161" mass="17085">MTFIPPRALTEAVYRGVLFSYGGLAAAIGTGIAITSSWDGSTLLGACVAATGLIVLRRWWQLRPELTGRAGQLQLRGAVLALVSAGLIAQSVGLFFNTTEPGDPLAAFVPTLILGGLGIGCWVARIAVGIQTRRATRTSVPEWRRQDASGPAGRRLRDRTR</sequence>
<dbReference type="RefSeq" id="WP_307627767.1">
    <property type="nucleotide sequence ID" value="NZ_JAUSZS010000004.1"/>
</dbReference>
<comment type="caution">
    <text evidence="3">The sequence shown here is derived from an EMBL/GenBank/DDBJ whole genome shotgun (WGS) entry which is preliminary data.</text>
</comment>
<reference evidence="3 4" key="1">
    <citation type="submission" date="2023-07" db="EMBL/GenBank/DDBJ databases">
        <title>Comparative genomics of wheat-associated soil bacteria to identify genetic determinants of phenazine resistance.</title>
        <authorList>
            <person name="Mouncey N."/>
        </authorList>
    </citation>
    <scope>NUCLEOTIDE SEQUENCE [LARGE SCALE GENOMIC DNA]</scope>
    <source>
        <strain evidence="3 4">W2I16</strain>
    </source>
</reference>
<organism evidence="3 4">
    <name type="scientific">Streptomyces turgidiscabies</name>
    <dbReference type="NCBI Taxonomy" id="85558"/>
    <lineage>
        <taxon>Bacteria</taxon>
        <taxon>Bacillati</taxon>
        <taxon>Actinomycetota</taxon>
        <taxon>Actinomycetes</taxon>
        <taxon>Kitasatosporales</taxon>
        <taxon>Streptomycetaceae</taxon>
        <taxon>Streptomyces</taxon>
    </lineage>
</organism>
<evidence type="ECO:0000313" key="3">
    <source>
        <dbReference type="EMBL" id="MDQ0934104.1"/>
    </source>
</evidence>
<keyword evidence="2" id="KW-1133">Transmembrane helix</keyword>
<keyword evidence="2" id="KW-0472">Membrane</keyword>
<keyword evidence="2" id="KW-0812">Transmembrane</keyword>
<gene>
    <name evidence="3" type="ORF">QFZ49_004044</name>
</gene>
<feature type="transmembrane region" description="Helical" evidence="2">
    <location>
        <begin position="40"/>
        <end position="56"/>
    </location>
</feature>
<feature type="transmembrane region" description="Helical" evidence="2">
    <location>
        <begin position="77"/>
        <end position="96"/>
    </location>
</feature>
<evidence type="ECO:0000256" key="2">
    <source>
        <dbReference type="SAM" id="Phobius"/>
    </source>
</evidence>
<dbReference type="EMBL" id="JAUSZS010000004">
    <property type="protein sequence ID" value="MDQ0934104.1"/>
    <property type="molecule type" value="Genomic_DNA"/>
</dbReference>
<name>A0ABU0RQ42_9ACTN</name>
<accession>A0ABU0RQ42</accession>
<dbReference type="Proteomes" id="UP001223072">
    <property type="component" value="Unassembled WGS sequence"/>
</dbReference>
<keyword evidence="4" id="KW-1185">Reference proteome</keyword>
<proteinExistence type="predicted"/>